<feature type="region of interest" description="Disordered" evidence="1">
    <location>
        <begin position="1"/>
        <end position="38"/>
    </location>
</feature>
<dbReference type="STRING" id="623281.SAMN05421747_10340"/>
<reference evidence="3 4" key="1">
    <citation type="submission" date="2016-10" db="EMBL/GenBank/DDBJ databases">
        <authorList>
            <person name="de Groot N.N."/>
        </authorList>
    </citation>
    <scope>NUCLEOTIDE SEQUENCE [LARGE SCALE GENOMIC DNA]</scope>
    <source>
        <strain evidence="3 4">DSM 22900</strain>
    </source>
</reference>
<dbReference type="EMBL" id="FOLL01000003">
    <property type="protein sequence ID" value="SFC00260.1"/>
    <property type="molecule type" value="Genomic_DNA"/>
</dbReference>
<sequence>MQKGHQTDREGNLQAEDNYEAHQHDPAPAPEAIKERNDRPASTTIWIAITIAVVILGIIYLIYIF</sequence>
<dbReference type="RefSeq" id="WP_090971792.1">
    <property type="nucleotide sequence ID" value="NZ_FOLL01000003.1"/>
</dbReference>
<name>A0A1I1FTF5_9SPHI</name>
<evidence type="ECO:0000256" key="1">
    <source>
        <dbReference type="SAM" id="MobiDB-lite"/>
    </source>
</evidence>
<keyword evidence="2" id="KW-1133">Transmembrane helix</keyword>
<protein>
    <submittedName>
        <fullName evidence="3">Uncharacterized protein</fullName>
    </submittedName>
</protein>
<evidence type="ECO:0000313" key="4">
    <source>
        <dbReference type="Proteomes" id="UP000199577"/>
    </source>
</evidence>
<keyword evidence="4" id="KW-1185">Reference proteome</keyword>
<evidence type="ECO:0000313" key="3">
    <source>
        <dbReference type="EMBL" id="SFC00260.1"/>
    </source>
</evidence>
<accession>A0A1I1FTF5</accession>
<evidence type="ECO:0000256" key="2">
    <source>
        <dbReference type="SAM" id="Phobius"/>
    </source>
</evidence>
<dbReference type="Proteomes" id="UP000199577">
    <property type="component" value="Unassembled WGS sequence"/>
</dbReference>
<feature type="compositionally biased region" description="Basic and acidic residues" evidence="1">
    <location>
        <begin position="1"/>
        <end position="11"/>
    </location>
</feature>
<organism evidence="3 4">
    <name type="scientific">Parapedobacter composti</name>
    <dbReference type="NCBI Taxonomy" id="623281"/>
    <lineage>
        <taxon>Bacteria</taxon>
        <taxon>Pseudomonadati</taxon>
        <taxon>Bacteroidota</taxon>
        <taxon>Sphingobacteriia</taxon>
        <taxon>Sphingobacteriales</taxon>
        <taxon>Sphingobacteriaceae</taxon>
        <taxon>Parapedobacter</taxon>
    </lineage>
</organism>
<dbReference type="OrthoDB" id="799851at2"/>
<dbReference type="AlphaFoldDB" id="A0A1I1FTF5"/>
<keyword evidence="2" id="KW-0812">Transmembrane</keyword>
<feature type="transmembrane region" description="Helical" evidence="2">
    <location>
        <begin position="44"/>
        <end position="64"/>
    </location>
</feature>
<keyword evidence="2" id="KW-0472">Membrane</keyword>
<gene>
    <name evidence="3" type="ORF">SAMN05421747_10340</name>
</gene>
<proteinExistence type="predicted"/>